<keyword evidence="4 5" id="KW-0472">Membrane</keyword>
<keyword evidence="3 5" id="KW-1133">Transmembrane helix</keyword>
<name>B8HVF8_CYAP4</name>
<dbReference type="AlphaFoldDB" id="B8HVF8"/>
<dbReference type="GO" id="GO:0016020">
    <property type="term" value="C:membrane"/>
    <property type="evidence" value="ECO:0007669"/>
    <property type="project" value="UniProtKB-SubCell"/>
</dbReference>
<reference evidence="6" key="1">
    <citation type="submission" date="2009-01" db="EMBL/GenBank/DDBJ databases">
        <title>Complete sequence of chromosome Cyanothece sp. PCC 7425.</title>
        <authorList>
            <consortium name="US DOE Joint Genome Institute"/>
            <person name="Lucas S."/>
            <person name="Copeland A."/>
            <person name="Lapidus A."/>
            <person name="Glavina del Rio T."/>
            <person name="Dalin E."/>
            <person name="Tice H."/>
            <person name="Bruce D."/>
            <person name="Goodwin L."/>
            <person name="Pitluck S."/>
            <person name="Sims D."/>
            <person name="Meineke L."/>
            <person name="Brettin T."/>
            <person name="Detter J.C."/>
            <person name="Han C."/>
            <person name="Larimer F."/>
            <person name="Land M."/>
            <person name="Hauser L."/>
            <person name="Kyrpides N."/>
            <person name="Ovchinnikova G."/>
            <person name="Liberton M."/>
            <person name="Stoeckel J."/>
            <person name="Banerjee A."/>
            <person name="Singh A."/>
            <person name="Page L."/>
            <person name="Sato H."/>
            <person name="Zhao L."/>
            <person name="Sherman L."/>
            <person name="Pakrasi H."/>
            <person name="Richardson P."/>
        </authorList>
    </citation>
    <scope>NUCLEOTIDE SEQUENCE</scope>
    <source>
        <strain evidence="6">PCC 7425</strain>
    </source>
</reference>
<feature type="transmembrane region" description="Helical" evidence="5">
    <location>
        <begin position="174"/>
        <end position="196"/>
    </location>
</feature>
<keyword evidence="6" id="KW-0808">Transferase</keyword>
<evidence type="ECO:0000256" key="4">
    <source>
        <dbReference type="ARBA" id="ARBA00023136"/>
    </source>
</evidence>
<sequence length="345" mass="39679">MLNQLYKQLNQIVILIRAGQWWSVKGAPALGTVYATAFVLNGFSLIKAWKWLVFLLVTVAIVAIYAEILNDFTDQEQDTLSGKTNRMVGRSTVTQTFLLAICTSLLFLPVLVLIHHSLLLGIYLSTCAVFTVYSLPPLRLKECGFWGTLADALGSHVLPQIFAVLMVANAADHVIPLAWLICIFFWSLATGLRGIFWHQLLDLENDQKAGVNTFAVSHAAAIKRFTRWVLFPFEILSLVGILLLSSSLLGWLLLALHSITEWLRHYFWSINLVIVEPINNHRFLLHEYYEFFYPLTFLALAIQQDRSNLIILVIHLLLYPQRLWWWLRDTWVLLRWEVPIHLRSQ</sequence>
<dbReference type="OrthoDB" id="8559716at2"/>
<feature type="transmembrane region" description="Helical" evidence="5">
    <location>
        <begin position="87"/>
        <end position="107"/>
    </location>
</feature>
<accession>B8HVF8</accession>
<dbReference type="Gene3D" id="1.10.357.140">
    <property type="entry name" value="UbiA prenyltransferase"/>
    <property type="match status" value="1"/>
</dbReference>
<keyword evidence="2 5" id="KW-0812">Transmembrane</keyword>
<feature type="transmembrane region" description="Helical" evidence="5">
    <location>
        <begin position="145"/>
        <end position="168"/>
    </location>
</feature>
<evidence type="ECO:0000256" key="1">
    <source>
        <dbReference type="ARBA" id="ARBA00004141"/>
    </source>
</evidence>
<dbReference type="CDD" id="cd13956">
    <property type="entry name" value="PT_UbiA"/>
    <property type="match status" value="1"/>
</dbReference>
<gene>
    <name evidence="6" type="ordered locus">Cyan7425_2249</name>
</gene>
<feature type="transmembrane region" description="Helical" evidence="5">
    <location>
        <begin position="48"/>
        <end position="66"/>
    </location>
</feature>
<evidence type="ECO:0000256" key="2">
    <source>
        <dbReference type="ARBA" id="ARBA00022692"/>
    </source>
</evidence>
<organism evidence="6">
    <name type="scientific">Cyanothece sp. (strain PCC 7425 / ATCC 29141)</name>
    <dbReference type="NCBI Taxonomy" id="395961"/>
    <lineage>
        <taxon>Bacteria</taxon>
        <taxon>Bacillati</taxon>
        <taxon>Cyanobacteriota</taxon>
        <taxon>Cyanophyceae</taxon>
        <taxon>Gomontiellales</taxon>
        <taxon>Cyanothecaceae</taxon>
        <taxon>Cyanothece</taxon>
    </lineage>
</organism>
<evidence type="ECO:0000256" key="3">
    <source>
        <dbReference type="ARBA" id="ARBA00022989"/>
    </source>
</evidence>
<comment type="subcellular location">
    <subcellularLocation>
        <location evidence="1">Membrane</location>
        <topology evidence="1">Multi-pass membrane protein</topology>
    </subcellularLocation>
</comment>
<dbReference type="Pfam" id="PF01040">
    <property type="entry name" value="UbiA"/>
    <property type="match status" value="1"/>
</dbReference>
<proteinExistence type="predicted"/>
<dbReference type="HOGENOM" id="CLU_838952_0_0_3"/>
<feature type="transmembrane region" description="Helical" evidence="5">
    <location>
        <begin position="113"/>
        <end position="133"/>
    </location>
</feature>
<evidence type="ECO:0000256" key="5">
    <source>
        <dbReference type="SAM" id="Phobius"/>
    </source>
</evidence>
<dbReference type="InterPro" id="IPR000537">
    <property type="entry name" value="UbiA_prenyltransferase"/>
</dbReference>
<dbReference type="KEGG" id="cyn:Cyan7425_2249"/>
<dbReference type="InterPro" id="IPR044878">
    <property type="entry name" value="UbiA_sf"/>
</dbReference>
<dbReference type="STRING" id="395961.Cyan7425_2249"/>
<dbReference type="GO" id="GO:0016765">
    <property type="term" value="F:transferase activity, transferring alkyl or aryl (other than methyl) groups"/>
    <property type="evidence" value="ECO:0007669"/>
    <property type="project" value="InterPro"/>
</dbReference>
<evidence type="ECO:0000313" key="6">
    <source>
        <dbReference type="EMBL" id="ACL44610.1"/>
    </source>
</evidence>
<protein>
    <submittedName>
        <fullName evidence="6">UbiA prenyltransferase</fullName>
    </submittedName>
</protein>
<feature type="transmembrane region" description="Helical" evidence="5">
    <location>
        <begin position="228"/>
        <end position="254"/>
    </location>
</feature>
<dbReference type="eggNOG" id="COG0382">
    <property type="taxonomic scope" value="Bacteria"/>
</dbReference>
<dbReference type="EMBL" id="CP001344">
    <property type="protein sequence ID" value="ACL44610.1"/>
    <property type="molecule type" value="Genomic_DNA"/>
</dbReference>